<feature type="compositionally biased region" description="Pro residues" evidence="1">
    <location>
        <begin position="240"/>
        <end position="250"/>
    </location>
</feature>
<evidence type="ECO:0000313" key="3">
    <source>
        <dbReference type="Proteomes" id="UP001055336"/>
    </source>
</evidence>
<name>A0ABY3VMZ3_9MYCO</name>
<protein>
    <submittedName>
        <fullName evidence="2">Uncharacterized protein</fullName>
    </submittedName>
</protein>
<organism evidence="2 3">
    <name type="scientific">Mycobacterium paraterrae</name>
    <dbReference type="NCBI Taxonomy" id="577492"/>
    <lineage>
        <taxon>Bacteria</taxon>
        <taxon>Bacillati</taxon>
        <taxon>Actinomycetota</taxon>
        <taxon>Actinomycetes</taxon>
        <taxon>Mycobacteriales</taxon>
        <taxon>Mycobacteriaceae</taxon>
        <taxon>Mycobacterium</taxon>
    </lineage>
</organism>
<accession>A0ABY3VMZ3</accession>
<gene>
    <name evidence="2" type="ORF">MKK62_19525</name>
</gene>
<dbReference type="RefSeq" id="WP_240259571.1">
    <property type="nucleotide sequence ID" value="NZ_CP092488.2"/>
</dbReference>
<dbReference type="EMBL" id="CP092488">
    <property type="protein sequence ID" value="UMB68582.1"/>
    <property type="molecule type" value="Genomic_DNA"/>
</dbReference>
<reference evidence="2" key="1">
    <citation type="submission" date="2022-08" db="EMBL/GenBank/DDBJ databases">
        <title>Whole genome sequencing of non-tuberculosis mycobacteria type-strains.</title>
        <authorList>
            <person name="Igarashi Y."/>
            <person name="Osugi A."/>
            <person name="Mitarai S."/>
        </authorList>
    </citation>
    <scope>NUCLEOTIDE SEQUENCE</scope>
    <source>
        <strain evidence="2">DSM 45127</strain>
    </source>
</reference>
<feature type="compositionally biased region" description="Low complexity" evidence="1">
    <location>
        <begin position="298"/>
        <end position="307"/>
    </location>
</feature>
<proteinExistence type="predicted"/>
<sequence length="456" mass="46757">MTERFDVTTRLAEGRPAVDHLQRYVRACEVLGYQQPDLTAHASQVGDWYETEVGLDLRVLDDDVTTLRSAVTAIEEALWLQRTQVTELAAAWRGSGAESAARFLERHCDVAEEVTTRVRAAAEHCATLRDDVWQAVDGKVATTVAIDERSAAERSTWLAAAQAVTAGDRSAAEVIVHRHVIPFVDNDIRNDWLAAMSSANASIAASYDAAIHALASTAEVRFDIPGDLSPQWHPDEQPVPAAPPPIPLPASPLSASPLPTVPAGVPGFAAPQPTPEAAQPLPADEPEETPPTPPTPLDPLGDAAGLSTGSGGLGGLGGMTGGIGGIVSGIVDSIGSLLSSLTDGLGNNGLGDTEDPLGVDDGDPDDGEPVVDDDDTPDGAKDVAEPASVVGGPTPEAATAESPSAPAEPVADPAAGPVGQPSPEATQTADQPSAVAPPDGSTPCEIAEDQLPQAGQ</sequence>
<dbReference type="Proteomes" id="UP001055336">
    <property type="component" value="Chromosome"/>
</dbReference>
<evidence type="ECO:0000313" key="2">
    <source>
        <dbReference type="EMBL" id="UMB68582.1"/>
    </source>
</evidence>
<feature type="compositionally biased region" description="Low complexity" evidence="1">
    <location>
        <begin position="251"/>
        <end position="282"/>
    </location>
</feature>
<feature type="compositionally biased region" description="Low complexity" evidence="1">
    <location>
        <begin position="393"/>
        <end position="421"/>
    </location>
</feature>
<feature type="region of interest" description="Disordered" evidence="1">
    <location>
        <begin position="225"/>
        <end position="312"/>
    </location>
</feature>
<feature type="compositionally biased region" description="Acidic residues" evidence="1">
    <location>
        <begin position="352"/>
        <end position="377"/>
    </location>
</feature>
<keyword evidence="3" id="KW-1185">Reference proteome</keyword>
<evidence type="ECO:0000256" key="1">
    <source>
        <dbReference type="SAM" id="MobiDB-lite"/>
    </source>
</evidence>
<feature type="region of interest" description="Disordered" evidence="1">
    <location>
        <begin position="347"/>
        <end position="456"/>
    </location>
</feature>